<evidence type="ECO:0000313" key="2">
    <source>
        <dbReference type="Proteomes" id="UP001500058"/>
    </source>
</evidence>
<dbReference type="SUPFAM" id="SSF52540">
    <property type="entry name" value="P-loop containing nucleoside triphosphate hydrolases"/>
    <property type="match status" value="1"/>
</dbReference>
<dbReference type="Proteomes" id="UP001500058">
    <property type="component" value="Unassembled WGS sequence"/>
</dbReference>
<dbReference type="EMBL" id="BAAATJ010000017">
    <property type="protein sequence ID" value="GAA2405387.1"/>
    <property type="molecule type" value="Genomic_DNA"/>
</dbReference>
<keyword evidence="2" id="KW-1185">Reference proteome</keyword>
<name>A0ABN3IJB4_9ACTN</name>
<reference evidence="1 2" key="1">
    <citation type="journal article" date="2019" name="Int. J. Syst. Evol. Microbiol.">
        <title>The Global Catalogue of Microorganisms (GCM) 10K type strain sequencing project: providing services to taxonomists for standard genome sequencing and annotation.</title>
        <authorList>
            <consortium name="The Broad Institute Genomics Platform"/>
            <consortium name="The Broad Institute Genome Sequencing Center for Infectious Disease"/>
            <person name="Wu L."/>
            <person name="Ma J."/>
        </authorList>
    </citation>
    <scope>NUCLEOTIDE SEQUENCE [LARGE SCALE GENOMIC DNA]</scope>
    <source>
        <strain evidence="1 2">JCM 6921</strain>
    </source>
</reference>
<proteinExistence type="predicted"/>
<sequence>MSESERPQVEAAIAAGTVVQPPAGTQRRGDALVIGIAEEVGGVSDGTVPMKSAVTPAEVDAPQHQRGTSSELSLLFVACTRAREALRVSWHGTPSPFLAPVTGRSPS</sequence>
<evidence type="ECO:0008006" key="3">
    <source>
        <dbReference type="Google" id="ProtNLM"/>
    </source>
</evidence>
<comment type="caution">
    <text evidence="1">The sequence shown here is derived from an EMBL/GenBank/DDBJ whole genome shotgun (WGS) entry which is preliminary data.</text>
</comment>
<evidence type="ECO:0000313" key="1">
    <source>
        <dbReference type="EMBL" id="GAA2405387.1"/>
    </source>
</evidence>
<gene>
    <name evidence="1" type="ORF">GCM10010420_36390</name>
</gene>
<protein>
    <recommendedName>
        <fullName evidence="3">DNA helicase</fullName>
    </recommendedName>
</protein>
<organism evidence="1 2">
    <name type="scientific">Streptomyces glaucosporus</name>
    <dbReference type="NCBI Taxonomy" id="284044"/>
    <lineage>
        <taxon>Bacteria</taxon>
        <taxon>Bacillati</taxon>
        <taxon>Actinomycetota</taxon>
        <taxon>Actinomycetes</taxon>
        <taxon>Kitasatosporales</taxon>
        <taxon>Streptomycetaceae</taxon>
        <taxon>Streptomyces</taxon>
    </lineage>
</organism>
<dbReference type="InterPro" id="IPR027417">
    <property type="entry name" value="P-loop_NTPase"/>
</dbReference>
<accession>A0ABN3IJB4</accession>
<dbReference type="Gene3D" id="3.40.50.300">
    <property type="entry name" value="P-loop containing nucleotide triphosphate hydrolases"/>
    <property type="match status" value="1"/>
</dbReference>